<evidence type="ECO:0000256" key="3">
    <source>
        <dbReference type="ARBA" id="ARBA00023125"/>
    </source>
</evidence>
<sequence length="497" mass="56683">MEPSPSPSACDPPCDDSSPSPGSPSKREYLLAQIRQKDIIIEKLLRELHNPYAATPLSIASYRMATSPSDHNNRNVIAWLDRLEESVQAAGSANDDDAEAEAEAKLQALPDATVPLGLLAHLSLDNPKTKKGKKRAGAEGSENEEKIDMTVHTGPAFDLSIRASLIENHSPPEILVHGLVTPDDVDKLFDIFYTRLNVHVTLLDREIHTVQSTFARCPFLFTVVCAISSRYYKDKSEIYPIAMHFARRAAADGLLNGWKSVELAQAYILLSTYAVPARRWEEDRSWLYIGLAIRIATDLNLHQLSTVKPRNDQHKREILNQERLWLICHNLDRSMATQFGKPSTIREDYIIRNSENWYKRSPLNHQLLRIMARFHEEIYSDPNSPTGLNQNLDFREMSVRHDESLTHYFEEWTRRFKDDTDMQDPACAFRASLLPFLTSYSRLVMYSFGFQQAYKRGIQPEDQTVLDNVCIILLLSAENSRVFICVRVNSVSRPRNL</sequence>
<dbReference type="PANTHER" id="PTHR31845:SF19">
    <property type="entry name" value="TRANSCRIPTION FACTOR DOMAIN-CONTAINING PROTEIN"/>
    <property type="match status" value="1"/>
</dbReference>
<dbReference type="GO" id="GO:0006351">
    <property type="term" value="P:DNA-templated transcription"/>
    <property type="evidence" value="ECO:0007669"/>
    <property type="project" value="InterPro"/>
</dbReference>
<evidence type="ECO:0000259" key="7">
    <source>
        <dbReference type="SMART" id="SM00906"/>
    </source>
</evidence>
<dbReference type="EMBL" id="SEKV01000657">
    <property type="protein sequence ID" value="TFY54810.1"/>
    <property type="molecule type" value="Genomic_DNA"/>
</dbReference>
<dbReference type="AlphaFoldDB" id="A0A4Y9XXH2"/>
<reference evidence="8 9" key="1">
    <citation type="submission" date="2019-01" db="EMBL/GenBank/DDBJ databases">
        <title>Genome sequencing of the rare red list fungi Fomitopsis rosea.</title>
        <authorList>
            <person name="Buettner E."/>
            <person name="Kellner H."/>
        </authorList>
    </citation>
    <scope>NUCLEOTIDE SEQUENCE [LARGE SCALE GENOMIC DNA]</scope>
    <source>
        <strain evidence="8 9">DSM 105464</strain>
    </source>
</reference>
<keyword evidence="2" id="KW-0805">Transcription regulation</keyword>
<dbReference type="STRING" id="34475.A0A4Y9XXH2"/>
<feature type="compositionally biased region" description="Low complexity" evidence="6">
    <location>
        <begin position="7"/>
        <end position="24"/>
    </location>
</feature>
<dbReference type="GO" id="GO:0008270">
    <property type="term" value="F:zinc ion binding"/>
    <property type="evidence" value="ECO:0007669"/>
    <property type="project" value="InterPro"/>
</dbReference>
<feature type="region of interest" description="Disordered" evidence="6">
    <location>
        <begin position="127"/>
        <end position="148"/>
    </location>
</feature>
<dbReference type="SMART" id="SM00906">
    <property type="entry name" value="Fungal_trans"/>
    <property type="match status" value="1"/>
</dbReference>
<dbReference type="GO" id="GO:0000981">
    <property type="term" value="F:DNA-binding transcription factor activity, RNA polymerase II-specific"/>
    <property type="evidence" value="ECO:0007669"/>
    <property type="project" value="TreeGrafter"/>
</dbReference>
<feature type="domain" description="Xylanolytic transcriptional activator regulatory" evidence="7">
    <location>
        <begin position="285"/>
        <end position="361"/>
    </location>
</feature>
<proteinExistence type="predicted"/>
<evidence type="ECO:0000256" key="2">
    <source>
        <dbReference type="ARBA" id="ARBA00023015"/>
    </source>
</evidence>
<comment type="caution">
    <text evidence="8">The sequence shown here is derived from an EMBL/GenBank/DDBJ whole genome shotgun (WGS) entry which is preliminary data.</text>
</comment>
<protein>
    <recommendedName>
        <fullName evidence="7">Xylanolytic transcriptional activator regulatory domain-containing protein</fullName>
    </recommendedName>
</protein>
<accession>A0A4Y9XXH2</accession>
<evidence type="ECO:0000256" key="1">
    <source>
        <dbReference type="ARBA" id="ARBA00004123"/>
    </source>
</evidence>
<dbReference type="CDD" id="cd12148">
    <property type="entry name" value="fungal_TF_MHR"/>
    <property type="match status" value="1"/>
</dbReference>
<evidence type="ECO:0000256" key="4">
    <source>
        <dbReference type="ARBA" id="ARBA00023163"/>
    </source>
</evidence>
<evidence type="ECO:0000313" key="9">
    <source>
        <dbReference type="Proteomes" id="UP000298390"/>
    </source>
</evidence>
<dbReference type="Proteomes" id="UP000298390">
    <property type="component" value="Unassembled WGS sequence"/>
</dbReference>
<dbReference type="InterPro" id="IPR051089">
    <property type="entry name" value="prtT"/>
</dbReference>
<dbReference type="GO" id="GO:0005634">
    <property type="term" value="C:nucleus"/>
    <property type="evidence" value="ECO:0007669"/>
    <property type="project" value="UniProtKB-SubCell"/>
</dbReference>
<keyword evidence="5" id="KW-0539">Nucleus</keyword>
<evidence type="ECO:0000256" key="6">
    <source>
        <dbReference type="SAM" id="MobiDB-lite"/>
    </source>
</evidence>
<keyword evidence="4" id="KW-0804">Transcription</keyword>
<dbReference type="InterPro" id="IPR007219">
    <property type="entry name" value="XnlR_reg_dom"/>
</dbReference>
<dbReference type="GO" id="GO:0000976">
    <property type="term" value="F:transcription cis-regulatory region binding"/>
    <property type="evidence" value="ECO:0007669"/>
    <property type="project" value="TreeGrafter"/>
</dbReference>
<keyword evidence="3" id="KW-0238">DNA-binding</keyword>
<evidence type="ECO:0000256" key="5">
    <source>
        <dbReference type="ARBA" id="ARBA00023242"/>
    </source>
</evidence>
<gene>
    <name evidence="8" type="ORF">EVJ58_g8640</name>
</gene>
<feature type="region of interest" description="Disordered" evidence="6">
    <location>
        <begin position="1"/>
        <end position="26"/>
    </location>
</feature>
<evidence type="ECO:0000313" key="8">
    <source>
        <dbReference type="EMBL" id="TFY54810.1"/>
    </source>
</evidence>
<dbReference type="PANTHER" id="PTHR31845">
    <property type="entry name" value="FINGER DOMAIN PROTEIN, PUTATIVE-RELATED"/>
    <property type="match status" value="1"/>
</dbReference>
<organism evidence="8 9">
    <name type="scientific">Rhodofomes roseus</name>
    <dbReference type="NCBI Taxonomy" id="34475"/>
    <lineage>
        <taxon>Eukaryota</taxon>
        <taxon>Fungi</taxon>
        <taxon>Dikarya</taxon>
        <taxon>Basidiomycota</taxon>
        <taxon>Agaricomycotina</taxon>
        <taxon>Agaricomycetes</taxon>
        <taxon>Polyporales</taxon>
        <taxon>Rhodofomes</taxon>
    </lineage>
</organism>
<comment type="subcellular location">
    <subcellularLocation>
        <location evidence="1">Nucleus</location>
    </subcellularLocation>
</comment>
<name>A0A4Y9XXH2_9APHY</name>
<dbReference type="Pfam" id="PF04082">
    <property type="entry name" value="Fungal_trans"/>
    <property type="match status" value="1"/>
</dbReference>